<keyword evidence="2" id="KW-1185">Reference proteome</keyword>
<sequence>MFVQQRGVDQCCIDLQMIHALFCSMTFTIVVPDGCVQTHGVSHSHADRCVCEARSCDGRYGRIQYTGGERSHCNWQSDGHGFHNATPSIVVHSDIWIASANFDQSRRSFVDMCFER</sequence>
<dbReference type="AlphaFoldDB" id="R9PDT2"/>
<dbReference type="Proteomes" id="UP000014071">
    <property type="component" value="Unassembled WGS sequence"/>
</dbReference>
<evidence type="ECO:0000313" key="2">
    <source>
        <dbReference type="Proteomes" id="UP000014071"/>
    </source>
</evidence>
<dbReference type="EMBL" id="DF238831">
    <property type="protein sequence ID" value="GAC99387.1"/>
    <property type="molecule type" value="Genomic_DNA"/>
</dbReference>
<organism evidence="1 2">
    <name type="scientific">Pseudozyma hubeiensis (strain SY62)</name>
    <name type="common">Yeast</name>
    <dbReference type="NCBI Taxonomy" id="1305764"/>
    <lineage>
        <taxon>Eukaryota</taxon>
        <taxon>Fungi</taxon>
        <taxon>Dikarya</taxon>
        <taxon>Basidiomycota</taxon>
        <taxon>Ustilaginomycotina</taxon>
        <taxon>Ustilaginomycetes</taxon>
        <taxon>Ustilaginales</taxon>
        <taxon>Ustilaginaceae</taxon>
        <taxon>Pseudozyma</taxon>
    </lineage>
</organism>
<reference evidence="2" key="1">
    <citation type="journal article" date="2013" name="Genome Announc.">
        <title>Draft genome sequence of the basidiomycetous yeast-like fungus Pseudozyma hubeiensis SY62, which produces an abundant amount of the biosurfactant mannosylerythritol lipids.</title>
        <authorList>
            <person name="Konishi M."/>
            <person name="Hatada Y."/>
            <person name="Horiuchi J."/>
        </authorList>
    </citation>
    <scope>NUCLEOTIDE SEQUENCE [LARGE SCALE GENOMIC DNA]</scope>
    <source>
        <strain evidence="2">SY62</strain>
    </source>
</reference>
<proteinExistence type="predicted"/>
<gene>
    <name evidence="1" type="ORF">PHSY_006988</name>
</gene>
<accession>R9PDT2</accession>
<dbReference type="RefSeq" id="XP_012192974.1">
    <property type="nucleotide sequence ID" value="XM_012337584.1"/>
</dbReference>
<protein>
    <submittedName>
        <fullName evidence="1">Uncharacterized protein</fullName>
    </submittedName>
</protein>
<dbReference type="GeneID" id="24112253"/>
<name>R9PDT2_PSEHS</name>
<evidence type="ECO:0000313" key="1">
    <source>
        <dbReference type="EMBL" id="GAC99387.1"/>
    </source>
</evidence>
<dbReference type="HOGENOM" id="CLU_2097912_0_0_1"/>